<evidence type="ECO:0008006" key="4">
    <source>
        <dbReference type="Google" id="ProtNLM"/>
    </source>
</evidence>
<feature type="transmembrane region" description="Helical" evidence="1">
    <location>
        <begin position="154"/>
        <end position="176"/>
    </location>
</feature>
<evidence type="ECO:0000313" key="3">
    <source>
        <dbReference type="Proteomes" id="UP000565572"/>
    </source>
</evidence>
<keyword evidence="3" id="KW-1185">Reference proteome</keyword>
<feature type="transmembrane region" description="Helical" evidence="1">
    <location>
        <begin position="93"/>
        <end position="114"/>
    </location>
</feature>
<evidence type="ECO:0000256" key="1">
    <source>
        <dbReference type="SAM" id="Phobius"/>
    </source>
</evidence>
<dbReference type="EMBL" id="JACHZG010000005">
    <property type="protein sequence ID" value="MBB3328870.1"/>
    <property type="molecule type" value="Genomic_DNA"/>
</dbReference>
<feature type="transmembrane region" description="Helical" evidence="1">
    <location>
        <begin position="60"/>
        <end position="81"/>
    </location>
</feature>
<sequence>MTMTTQQGSTTERRPTPAGTALVVLAVGQLVSGGLVSVFADSPIMQADRPGEPAITPQGYAFAIWGLIEVLSLGLALWLTWFRRRADADAVPVVDALTRALLVVFGGFTVWLVASVVEPRWATLAVFLVMGVALVAALRVAVRARGEIRSWSRLGHGLVWSTLGLWAGWSTVALWLNLTTALAFSGAPVAGTVGVAGQLAVLAGATATAVVVLRRTAGLLPYAAAVVWALVGAVLGAADAGQPVLAAAAGVGALVVVATAVLTRARHNRSL</sequence>
<dbReference type="RefSeq" id="WP_198424057.1">
    <property type="nucleotide sequence ID" value="NZ_JACHZG010000005.1"/>
</dbReference>
<feature type="transmembrane region" description="Helical" evidence="1">
    <location>
        <begin position="120"/>
        <end position="142"/>
    </location>
</feature>
<keyword evidence="1" id="KW-0472">Membrane</keyword>
<feature type="transmembrane region" description="Helical" evidence="1">
    <location>
        <begin position="188"/>
        <end position="212"/>
    </location>
</feature>
<dbReference type="AlphaFoldDB" id="A0A7W5JZ71"/>
<keyword evidence="1" id="KW-0812">Transmembrane</keyword>
<keyword evidence="1" id="KW-1133">Transmembrane helix</keyword>
<protein>
    <recommendedName>
        <fullName evidence="4">TspO and MBR related proteins</fullName>
    </recommendedName>
</protein>
<name>A0A7W5JZ71_9ACTN</name>
<comment type="caution">
    <text evidence="2">The sequence shown here is derived from an EMBL/GenBank/DDBJ whole genome shotgun (WGS) entry which is preliminary data.</text>
</comment>
<accession>A0A7W5JZ71</accession>
<organism evidence="2 3">
    <name type="scientific">Microlunatus antarcticus</name>
    <dbReference type="NCBI Taxonomy" id="53388"/>
    <lineage>
        <taxon>Bacteria</taxon>
        <taxon>Bacillati</taxon>
        <taxon>Actinomycetota</taxon>
        <taxon>Actinomycetes</taxon>
        <taxon>Propionibacteriales</taxon>
        <taxon>Propionibacteriaceae</taxon>
        <taxon>Microlunatus</taxon>
    </lineage>
</organism>
<gene>
    <name evidence="2" type="ORF">FHX39_003867</name>
</gene>
<feature type="transmembrane region" description="Helical" evidence="1">
    <location>
        <begin position="219"/>
        <end position="238"/>
    </location>
</feature>
<feature type="transmembrane region" description="Helical" evidence="1">
    <location>
        <begin position="21"/>
        <end position="40"/>
    </location>
</feature>
<feature type="transmembrane region" description="Helical" evidence="1">
    <location>
        <begin position="244"/>
        <end position="263"/>
    </location>
</feature>
<reference evidence="2 3" key="1">
    <citation type="submission" date="2020-08" db="EMBL/GenBank/DDBJ databases">
        <title>Sequencing the genomes of 1000 actinobacteria strains.</title>
        <authorList>
            <person name="Klenk H.-P."/>
        </authorList>
    </citation>
    <scope>NUCLEOTIDE SEQUENCE [LARGE SCALE GENOMIC DNA]</scope>
    <source>
        <strain evidence="2 3">DSM 11053</strain>
    </source>
</reference>
<proteinExistence type="predicted"/>
<evidence type="ECO:0000313" key="2">
    <source>
        <dbReference type="EMBL" id="MBB3328870.1"/>
    </source>
</evidence>
<dbReference type="Proteomes" id="UP000565572">
    <property type="component" value="Unassembled WGS sequence"/>
</dbReference>